<dbReference type="PANTHER" id="PTHR46429:SF1">
    <property type="entry name" value="23S RRNA (GUANOSINE-2'-O-)-METHYLTRANSFERASE RLMB"/>
    <property type="match status" value="1"/>
</dbReference>
<dbReference type="InterPro" id="IPR004441">
    <property type="entry name" value="rRNA_MeTrfase_TrmH"/>
</dbReference>
<comment type="caution">
    <text evidence="4">The sequence shown here is derived from an EMBL/GenBank/DDBJ whole genome shotgun (WGS) entry which is preliminary data.</text>
</comment>
<dbReference type="Pfam" id="PF08032">
    <property type="entry name" value="SpoU_sub_bind"/>
    <property type="match status" value="1"/>
</dbReference>
<dbReference type="Pfam" id="PF00588">
    <property type="entry name" value="SpoU_methylase"/>
    <property type="match status" value="1"/>
</dbReference>
<dbReference type="InterPro" id="IPR029064">
    <property type="entry name" value="Ribosomal_eL30-like_sf"/>
</dbReference>
<dbReference type="EMBL" id="APND01000001">
    <property type="protein sequence ID" value="MES1927902.1"/>
    <property type="molecule type" value="Genomic_DNA"/>
</dbReference>
<evidence type="ECO:0000256" key="2">
    <source>
        <dbReference type="ARBA" id="ARBA00022679"/>
    </source>
</evidence>
<dbReference type="InterPro" id="IPR013123">
    <property type="entry name" value="SpoU_subst-bd"/>
</dbReference>
<evidence type="ECO:0000313" key="5">
    <source>
        <dbReference type="Proteomes" id="UP001460888"/>
    </source>
</evidence>
<dbReference type="Gene3D" id="3.40.1280.10">
    <property type="match status" value="1"/>
</dbReference>
<gene>
    <name evidence="4" type="ORF">SADO_01565</name>
</gene>
<dbReference type="SUPFAM" id="SSF55315">
    <property type="entry name" value="L30e-like"/>
    <property type="match status" value="1"/>
</dbReference>
<dbReference type="GO" id="GO:0032259">
    <property type="term" value="P:methylation"/>
    <property type="evidence" value="ECO:0007669"/>
    <property type="project" value="UniProtKB-KW"/>
</dbReference>
<dbReference type="Gene3D" id="3.30.1330.30">
    <property type="match status" value="1"/>
</dbReference>
<keyword evidence="2" id="KW-0808">Transferase</keyword>
<sequence>MKPGAAGLLYLQRGSNVTSADEQGLIGGFHAVMAALEKGRPLLRIWLASGRRDGRAEALRVAADERGVAIESADLAALDKMLPDVRHQGCIAEREMAQEQRESDLPDLLAAAERPWVLVLDQVQDPHNLGACLRSAAAAGVTAVLAPRKRAAGLTAAVRKVSAGGAERVPFVPVTNLTRAIARLQDEGFWAIGLDGEAEASIYDTTLPDRLVLVAGGEEKGIRQLTAKQCDSLVSIPMAADVESLNVSVATGVALFEAVRQRRVPQPS</sequence>
<dbReference type="InterPro" id="IPR029028">
    <property type="entry name" value="Alpha/beta_knot_MTases"/>
</dbReference>
<dbReference type="InterPro" id="IPR029026">
    <property type="entry name" value="tRNA_m1G_MTases_N"/>
</dbReference>
<name>A0ABV2AW94_9GAMM</name>
<dbReference type="CDD" id="cd18103">
    <property type="entry name" value="SpoU-like_RlmB"/>
    <property type="match status" value="1"/>
</dbReference>
<keyword evidence="1 4" id="KW-0489">Methyltransferase</keyword>
<keyword evidence="5" id="KW-1185">Reference proteome</keyword>
<reference evidence="4 5" key="1">
    <citation type="submission" date="2013-03" db="EMBL/GenBank/DDBJ databases">
        <title>Salinisphaera dokdonensis CL-ES53 Genome Sequencing.</title>
        <authorList>
            <person name="Li C."/>
            <person name="Lai Q."/>
            <person name="Shao Z."/>
        </authorList>
    </citation>
    <scope>NUCLEOTIDE SEQUENCE [LARGE SCALE GENOMIC DNA]</scope>
    <source>
        <strain evidence="4 5">CL-ES53</strain>
    </source>
</reference>
<feature type="domain" description="RNA 2-O ribose methyltransferase substrate binding" evidence="3">
    <location>
        <begin position="25"/>
        <end position="100"/>
    </location>
</feature>
<dbReference type="Proteomes" id="UP001460888">
    <property type="component" value="Unassembled WGS sequence"/>
</dbReference>
<dbReference type="PANTHER" id="PTHR46429">
    <property type="entry name" value="23S RRNA (GUANOSINE-2'-O-)-METHYLTRANSFERASE RLMB"/>
    <property type="match status" value="1"/>
</dbReference>
<proteinExistence type="predicted"/>
<evidence type="ECO:0000259" key="3">
    <source>
        <dbReference type="SMART" id="SM00967"/>
    </source>
</evidence>
<organism evidence="4 5">
    <name type="scientific">Salinisphaera dokdonensis CL-ES53</name>
    <dbReference type="NCBI Taxonomy" id="1304272"/>
    <lineage>
        <taxon>Bacteria</taxon>
        <taxon>Pseudomonadati</taxon>
        <taxon>Pseudomonadota</taxon>
        <taxon>Gammaproteobacteria</taxon>
        <taxon>Salinisphaerales</taxon>
        <taxon>Salinisphaeraceae</taxon>
        <taxon>Salinisphaera</taxon>
    </lineage>
</organism>
<accession>A0ABV2AW94</accession>
<protein>
    <submittedName>
        <fullName evidence="4">TrmH family RNA methyltransferase</fullName>
    </submittedName>
</protein>
<dbReference type="InterPro" id="IPR001537">
    <property type="entry name" value="SpoU_MeTrfase"/>
</dbReference>
<evidence type="ECO:0000313" key="4">
    <source>
        <dbReference type="EMBL" id="MES1927902.1"/>
    </source>
</evidence>
<dbReference type="NCBIfam" id="TIGR00186">
    <property type="entry name" value="rRNA_methyl_3"/>
    <property type="match status" value="1"/>
</dbReference>
<dbReference type="GO" id="GO:0008168">
    <property type="term" value="F:methyltransferase activity"/>
    <property type="evidence" value="ECO:0007669"/>
    <property type="project" value="UniProtKB-KW"/>
</dbReference>
<dbReference type="SUPFAM" id="SSF75217">
    <property type="entry name" value="alpha/beta knot"/>
    <property type="match status" value="1"/>
</dbReference>
<dbReference type="SMART" id="SM00967">
    <property type="entry name" value="SpoU_sub_bind"/>
    <property type="match status" value="1"/>
</dbReference>
<evidence type="ECO:0000256" key="1">
    <source>
        <dbReference type="ARBA" id="ARBA00022603"/>
    </source>
</evidence>